<dbReference type="SUPFAM" id="SSF52499">
    <property type="entry name" value="Isochorismatase-like hydrolases"/>
    <property type="match status" value="1"/>
</dbReference>
<dbReference type="AlphaFoldDB" id="A0A1A8XR78"/>
<name>A0A1A8XR78_9RHOO</name>
<reference evidence="2 3" key="1">
    <citation type="submission" date="2016-06" db="EMBL/GenBank/DDBJ databases">
        <authorList>
            <person name="Kjaerup R.B."/>
            <person name="Dalgaard T.S."/>
            <person name="Juul-Madsen H.R."/>
        </authorList>
    </citation>
    <scope>NUCLEOTIDE SEQUENCE [LARGE SCALE GENOMIC DNA]</scope>
    <source>
        <strain evidence="2">2</strain>
    </source>
</reference>
<dbReference type="Gene3D" id="3.40.50.850">
    <property type="entry name" value="Isochorismatase-like"/>
    <property type="match status" value="1"/>
</dbReference>
<sequence>MLHSANESTLVLVDLQQRLMPSIFEGQRVIKEAVRLANIARILGVPIIGTEQSPEGIGENVSELKRLCDRTLTKHHFDGCEDGLVEAIAASRRHVVVTGCEAHVCVLQTCAGLLQQGLNVTVVIDAIGSRVTINRDLAIARLGKAGATLATVEMVAFEWMRTSKHPRFKDVLELVR</sequence>
<dbReference type="PANTHER" id="PTHR14119">
    <property type="entry name" value="HYDROLASE"/>
    <property type="match status" value="1"/>
</dbReference>
<organism evidence="2 3">
    <name type="scientific">Candidatus Propionivibrio aalborgensis</name>
    <dbReference type="NCBI Taxonomy" id="1860101"/>
    <lineage>
        <taxon>Bacteria</taxon>
        <taxon>Pseudomonadati</taxon>
        <taxon>Pseudomonadota</taxon>
        <taxon>Betaproteobacteria</taxon>
        <taxon>Rhodocyclales</taxon>
        <taxon>Rhodocyclaceae</taxon>
        <taxon>Propionivibrio</taxon>
    </lineage>
</organism>
<dbReference type="PANTHER" id="PTHR14119:SF3">
    <property type="entry name" value="ISOCHORISMATASE DOMAIN-CONTAINING PROTEIN 2"/>
    <property type="match status" value="1"/>
</dbReference>
<dbReference type="InterPro" id="IPR000868">
    <property type="entry name" value="Isochorismatase-like_dom"/>
</dbReference>
<dbReference type="InterPro" id="IPR050993">
    <property type="entry name" value="Isochorismatase_domain"/>
</dbReference>
<dbReference type="EMBL" id="FLQY01000101">
    <property type="protein sequence ID" value="SBT06473.1"/>
    <property type="molecule type" value="Genomic_DNA"/>
</dbReference>
<dbReference type="InterPro" id="IPR036380">
    <property type="entry name" value="Isochorismatase-like_sf"/>
</dbReference>
<dbReference type="RefSeq" id="WP_186410514.1">
    <property type="nucleotide sequence ID" value="NZ_FLQY01000101.1"/>
</dbReference>
<accession>A0A1A8XR78</accession>
<dbReference type="GO" id="GO:0016787">
    <property type="term" value="F:hydrolase activity"/>
    <property type="evidence" value="ECO:0007669"/>
    <property type="project" value="UniProtKB-KW"/>
</dbReference>
<evidence type="ECO:0000313" key="3">
    <source>
        <dbReference type="Proteomes" id="UP000199600"/>
    </source>
</evidence>
<dbReference type="Proteomes" id="UP000199600">
    <property type="component" value="Unassembled WGS sequence"/>
</dbReference>
<proteinExistence type="predicted"/>
<gene>
    <name evidence="2" type="ORF">PROAA_190005</name>
</gene>
<dbReference type="Pfam" id="PF00857">
    <property type="entry name" value="Isochorismatase"/>
    <property type="match status" value="1"/>
</dbReference>
<evidence type="ECO:0000259" key="1">
    <source>
        <dbReference type="Pfam" id="PF00857"/>
    </source>
</evidence>
<evidence type="ECO:0000313" key="2">
    <source>
        <dbReference type="EMBL" id="SBT06473.1"/>
    </source>
</evidence>
<feature type="domain" description="Isochorismatase-like" evidence="1">
    <location>
        <begin position="9"/>
        <end position="153"/>
    </location>
</feature>
<keyword evidence="2" id="KW-0378">Hydrolase</keyword>
<protein>
    <submittedName>
        <fullName evidence="2">Isochorismatase hydrolase</fullName>
    </submittedName>
</protein>
<keyword evidence="3" id="KW-1185">Reference proteome</keyword>